<feature type="region of interest" description="Disordered" evidence="5">
    <location>
        <begin position="308"/>
        <end position="327"/>
    </location>
</feature>
<dbReference type="InterPro" id="IPR023214">
    <property type="entry name" value="HAD_sf"/>
</dbReference>
<dbReference type="InterPro" id="IPR051600">
    <property type="entry name" value="Beta-PGM-like"/>
</dbReference>
<evidence type="ECO:0000256" key="5">
    <source>
        <dbReference type="SAM" id="MobiDB-lite"/>
    </source>
</evidence>
<keyword evidence="3" id="KW-0460">Magnesium</keyword>
<organism evidence="6 8">
    <name type="scientific">Volvox reticuliferus</name>
    <dbReference type="NCBI Taxonomy" id="1737510"/>
    <lineage>
        <taxon>Eukaryota</taxon>
        <taxon>Viridiplantae</taxon>
        <taxon>Chlorophyta</taxon>
        <taxon>core chlorophytes</taxon>
        <taxon>Chlorophyceae</taxon>
        <taxon>CS clade</taxon>
        <taxon>Chlamydomonadales</taxon>
        <taxon>Volvocaceae</taxon>
        <taxon>Volvox</taxon>
    </lineage>
</organism>
<reference evidence="6" key="1">
    <citation type="journal article" date="2021" name="Proc. Natl. Acad. Sci. U.S.A.">
        <title>Three genomes in the algal genus Volvox reveal the fate of a haploid sex-determining region after a transition to homothallism.</title>
        <authorList>
            <person name="Yamamoto K."/>
            <person name="Hamaji T."/>
            <person name="Kawai-Toyooka H."/>
            <person name="Matsuzaki R."/>
            <person name="Takahashi F."/>
            <person name="Nishimura Y."/>
            <person name="Kawachi M."/>
            <person name="Noguchi H."/>
            <person name="Minakuchi Y."/>
            <person name="Umen J.G."/>
            <person name="Toyoda A."/>
            <person name="Nozaki H."/>
        </authorList>
    </citation>
    <scope>NUCLEOTIDE SEQUENCE</scope>
    <source>
        <strain evidence="7">NIES-3785</strain>
        <strain evidence="6">NIES-3786</strain>
    </source>
</reference>
<dbReference type="Proteomes" id="UP000722791">
    <property type="component" value="Unassembled WGS sequence"/>
</dbReference>
<evidence type="ECO:0000256" key="1">
    <source>
        <dbReference type="ARBA" id="ARBA00001946"/>
    </source>
</evidence>
<dbReference type="SFLD" id="SFLDS00003">
    <property type="entry name" value="Haloacid_Dehalogenase"/>
    <property type="match status" value="1"/>
</dbReference>
<evidence type="ECO:0000313" key="6">
    <source>
        <dbReference type="EMBL" id="GIL90503.1"/>
    </source>
</evidence>
<dbReference type="Proteomes" id="UP000747110">
    <property type="component" value="Unassembled WGS sequence"/>
</dbReference>
<dbReference type="SFLD" id="SFLDG01135">
    <property type="entry name" value="C1.5.6:_HAD__Beta-PGM__Phospha"/>
    <property type="match status" value="1"/>
</dbReference>
<dbReference type="SFLD" id="SFLDG01129">
    <property type="entry name" value="C1.5:_HAD__Beta-PGM__Phosphata"/>
    <property type="match status" value="1"/>
</dbReference>
<keyword evidence="4" id="KW-0119">Carbohydrate metabolism</keyword>
<dbReference type="InterPro" id="IPR036412">
    <property type="entry name" value="HAD-like_sf"/>
</dbReference>
<dbReference type="EMBL" id="BNCP01000057">
    <property type="protein sequence ID" value="GIL90503.1"/>
    <property type="molecule type" value="Genomic_DNA"/>
</dbReference>
<evidence type="ECO:0000256" key="2">
    <source>
        <dbReference type="ARBA" id="ARBA00022723"/>
    </source>
</evidence>
<dbReference type="GO" id="GO:0003824">
    <property type="term" value="F:catalytic activity"/>
    <property type="evidence" value="ECO:0007669"/>
    <property type="project" value="UniProtKB-ARBA"/>
</dbReference>
<dbReference type="PRINTS" id="PR00413">
    <property type="entry name" value="HADHALOGNASE"/>
</dbReference>
<dbReference type="Gene3D" id="1.10.150.240">
    <property type="entry name" value="Putative phosphatase, domain 2"/>
    <property type="match status" value="1"/>
</dbReference>
<gene>
    <name evidence="6" type="ORF">Vretifemale_18145</name>
    <name evidence="7" type="ORF">Vretimale_17610</name>
</gene>
<dbReference type="OrthoDB" id="40579at2759"/>
<dbReference type="CDD" id="cd07505">
    <property type="entry name" value="HAD_BPGM-like"/>
    <property type="match status" value="1"/>
</dbReference>
<evidence type="ECO:0000256" key="3">
    <source>
        <dbReference type="ARBA" id="ARBA00022842"/>
    </source>
</evidence>
<dbReference type="Pfam" id="PF00702">
    <property type="entry name" value="Hydrolase"/>
    <property type="match status" value="1"/>
</dbReference>
<dbReference type="PANTHER" id="PTHR46193:SF18">
    <property type="entry name" value="HEXITOL PHOSPHATASE B"/>
    <property type="match status" value="1"/>
</dbReference>
<dbReference type="SUPFAM" id="SSF56784">
    <property type="entry name" value="HAD-like"/>
    <property type="match status" value="1"/>
</dbReference>
<dbReference type="EMBL" id="BNCQ01000058">
    <property type="protein sequence ID" value="GIM14660.1"/>
    <property type="molecule type" value="Genomic_DNA"/>
</dbReference>
<keyword evidence="8" id="KW-1185">Reference proteome</keyword>
<name>A0A8J4CWW1_9CHLO</name>
<evidence type="ECO:0000256" key="4">
    <source>
        <dbReference type="ARBA" id="ARBA00023277"/>
    </source>
</evidence>
<protein>
    <submittedName>
        <fullName evidence="6">Uncharacterized protein</fullName>
    </submittedName>
</protein>
<dbReference type="InterPro" id="IPR006439">
    <property type="entry name" value="HAD-SF_hydro_IA"/>
</dbReference>
<dbReference type="InterPro" id="IPR023198">
    <property type="entry name" value="PGP-like_dom2"/>
</dbReference>
<proteinExistence type="predicted"/>
<comment type="cofactor">
    <cofactor evidence="1">
        <name>Mg(2+)</name>
        <dbReference type="ChEBI" id="CHEBI:18420"/>
    </cofactor>
</comment>
<evidence type="ECO:0000313" key="7">
    <source>
        <dbReference type="EMBL" id="GIM14660.1"/>
    </source>
</evidence>
<accession>A0A8J4CWW1</accession>
<dbReference type="NCBIfam" id="TIGR01509">
    <property type="entry name" value="HAD-SF-IA-v3"/>
    <property type="match status" value="1"/>
</dbReference>
<evidence type="ECO:0000313" key="8">
    <source>
        <dbReference type="Proteomes" id="UP000747110"/>
    </source>
</evidence>
<comment type="caution">
    <text evidence="6">The sequence shown here is derived from an EMBL/GenBank/DDBJ whole genome shotgun (WGS) entry which is preliminary data.</text>
</comment>
<dbReference type="Gene3D" id="3.40.50.1000">
    <property type="entry name" value="HAD superfamily/HAD-like"/>
    <property type="match status" value="1"/>
</dbReference>
<keyword evidence="2" id="KW-0479">Metal-binding</keyword>
<dbReference type="PANTHER" id="PTHR46193">
    <property type="entry name" value="6-PHOSPHOGLUCONATE PHOSPHATASE"/>
    <property type="match status" value="1"/>
</dbReference>
<sequence>MQASSTCGRLRSLPTLQRRMLMAAPVGRNSSLHPSTSSSTLFSSAGSLVANGAAVSSGGTAAAAVPATAGPATALADITAAPVPVDFLSIRGVLFDVDGTLVESDPLHFRAFQEILAEVGFDGGRPIDEAFFRRHISGRHNPEIAADLFPEWDEDRRTAFYLDKEERYRRLAAAGLEPLEGLREFLEWVRQRGLRTAAVTNAPRANAEMMLAALGIESCFEHLVLGEECTRAKPHPDPYLIAMELLGLTPGESVVFEDSPSGVAAGVAAGAPVIALTTGQDPAILQQAGACWIVRNFRDVMAAIQAAEAEADSTTRGRGDGSVSESR</sequence>
<dbReference type="AlphaFoldDB" id="A0A8J4CWW1"/>
<dbReference type="GO" id="GO:0046872">
    <property type="term" value="F:metal ion binding"/>
    <property type="evidence" value="ECO:0007669"/>
    <property type="project" value="UniProtKB-KW"/>
</dbReference>